<dbReference type="GO" id="GO:0016272">
    <property type="term" value="C:prefoldin complex"/>
    <property type="evidence" value="ECO:0007669"/>
    <property type="project" value="UniProtKB-UniRule"/>
</dbReference>
<gene>
    <name evidence="4" type="ORF">BMR1_03g04625</name>
</gene>
<reference evidence="4 5" key="3">
    <citation type="journal article" date="2016" name="Sci. Rep.">
        <title>Genome-wide diversity and gene expression profiling of Babesia microti isolates identify polymorphic genes that mediate host-pathogen interactions.</title>
        <authorList>
            <person name="Silva J.C."/>
            <person name="Cornillot E."/>
            <person name="McCracken C."/>
            <person name="Usmani-Brown S."/>
            <person name="Dwivedi A."/>
            <person name="Ifeonu O.O."/>
            <person name="Crabtree J."/>
            <person name="Gotia H.T."/>
            <person name="Virji A.Z."/>
            <person name="Reynes C."/>
            <person name="Colinge J."/>
            <person name="Kumar V."/>
            <person name="Lawres L."/>
            <person name="Pazzi J.E."/>
            <person name="Pablo J.V."/>
            <person name="Hung C."/>
            <person name="Brancato J."/>
            <person name="Kumari P."/>
            <person name="Orvis J."/>
            <person name="Tretina K."/>
            <person name="Chibucos M."/>
            <person name="Ott S."/>
            <person name="Sadzewicz L."/>
            <person name="Sengamalay N."/>
            <person name="Shetty A.C."/>
            <person name="Su Q."/>
            <person name="Tallon L."/>
            <person name="Fraser C.M."/>
            <person name="Frutos R."/>
            <person name="Molina D.M."/>
            <person name="Krause P.J."/>
            <person name="Ben Mamoun C."/>
        </authorList>
    </citation>
    <scope>NUCLEOTIDE SEQUENCE [LARGE SCALE GENOMIC DNA]</scope>
    <source>
        <strain evidence="4 5">RI</strain>
    </source>
</reference>
<dbReference type="SUPFAM" id="SSF46579">
    <property type="entry name" value="Prefoldin"/>
    <property type="match status" value="1"/>
</dbReference>
<organism evidence="4 5">
    <name type="scientific">Babesia microti (strain RI)</name>
    <dbReference type="NCBI Taxonomy" id="1133968"/>
    <lineage>
        <taxon>Eukaryota</taxon>
        <taxon>Sar</taxon>
        <taxon>Alveolata</taxon>
        <taxon>Apicomplexa</taxon>
        <taxon>Aconoidasida</taxon>
        <taxon>Piroplasmida</taxon>
        <taxon>Babesiidae</taxon>
        <taxon>Babesia</taxon>
    </lineage>
</organism>
<dbReference type="Proteomes" id="UP000002899">
    <property type="component" value="Chromosome III"/>
</dbReference>
<dbReference type="InterPro" id="IPR004127">
    <property type="entry name" value="Prefoldin_subunit_alpha"/>
</dbReference>
<reference evidence="4 5" key="1">
    <citation type="journal article" date="2012" name="Nucleic Acids Res.">
        <title>Sequencing of the smallest Apicomplexan genome from the human pathogen Babesia microti.</title>
        <authorList>
            <person name="Cornillot E."/>
            <person name="Hadj-Kaddour K."/>
            <person name="Dassouli A."/>
            <person name="Noel B."/>
            <person name="Ranwez V."/>
            <person name="Vacherie B."/>
            <person name="Augagneur Y."/>
            <person name="Bres V."/>
            <person name="Duclos A."/>
            <person name="Randazzo S."/>
            <person name="Carcy B."/>
            <person name="Debierre-Grockiego F."/>
            <person name="Delbecq S."/>
            <person name="Moubri-Menage K."/>
            <person name="Shams-Eldin H."/>
            <person name="Usmani-Brown S."/>
            <person name="Bringaud F."/>
            <person name="Wincker P."/>
            <person name="Vivares C.P."/>
            <person name="Schwarz R.T."/>
            <person name="Schetters T.P."/>
            <person name="Krause P.J."/>
            <person name="Gorenflot A."/>
            <person name="Berry V."/>
            <person name="Barbe V."/>
            <person name="Ben Mamoun C."/>
        </authorList>
    </citation>
    <scope>NUCLEOTIDE SEQUENCE [LARGE SCALE GENOMIC DNA]</scope>
    <source>
        <strain evidence="4 5">RI</strain>
    </source>
</reference>
<dbReference type="InterPro" id="IPR009053">
    <property type="entry name" value="Prefoldin"/>
</dbReference>
<comment type="subunit">
    <text evidence="3">Heterohexamer of two PFD-alpha type and four PFD-beta type subunits.</text>
</comment>
<dbReference type="OrthoDB" id="6375174at2759"/>
<dbReference type="RefSeq" id="XP_021338823.1">
    <property type="nucleotide sequence ID" value="XM_021482288.1"/>
</dbReference>
<keyword evidence="2 3" id="KW-0143">Chaperone</keyword>
<dbReference type="GO" id="GO:0006457">
    <property type="term" value="P:protein folding"/>
    <property type="evidence" value="ECO:0007669"/>
    <property type="project" value="UniProtKB-UniRule"/>
</dbReference>
<dbReference type="GO" id="GO:0007021">
    <property type="term" value="P:tubulin complex assembly"/>
    <property type="evidence" value="ECO:0007669"/>
    <property type="project" value="TreeGrafter"/>
</dbReference>
<dbReference type="AlphaFoldDB" id="A0A1R4ACH8"/>
<sequence>MNIIIKNLIIEDGTSNIPKAKFIENIEELIGDTDPILTRNAARELLAKYLFIERTMISKLNAMESKAPELKDALFSLEKLAKEESLNLYFKVTDSLYAEANIPPSNTVFLWLGANTLVEYPILEAIELIKKHHEGFSTSSLELKNEIEWLREQITIAEVNVSRIHNFCVQRAKANDSTKIQHSDQ</sequence>
<dbReference type="InterPro" id="IPR016655">
    <property type="entry name" value="PFD3"/>
</dbReference>
<dbReference type="GO" id="GO:0015631">
    <property type="term" value="F:tubulin binding"/>
    <property type="evidence" value="ECO:0007669"/>
    <property type="project" value="TreeGrafter"/>
</dbReference>
<keyword evidence="5" id="KW-1185">Reference proteome</keyword>
<dbReference type="KEGG" id="bmic:BMR1_03g04625"/>
<dbReference type="VEuPathDB" id="PiroplasmaDB:BMR1_03g04625"/>
<proteinExistence type="inferred from homology"/>
<protein>
    <recommendedName>
        <fullName evidence="3">Prefoldin subunit 3</fullName>
    </recommendedName>
</protein>
<evidence type="ECO:0000256" key="3">
    <source>
        <dbReference type="PIRNR" id="PIRNR016396"/>
    </source>
</evidence>
<dbReference type="GO" id="GO:0007017">
    <property type="term" value="P:microtubule-based process"/>
    <property type="evidence" value="ECO:0007669"/>
    <property type="project" value="TreeGrafter"/>
</dbReference>
<dbReference type="CDD" id="cd23156">
    <property type="entry name" value="Prefoldin_3"/>
    <property type="match status" value="1"/>
</dbReference>
<comment type="similarity">
    <text evidence="1 3">Belongs to the prefoldin subunit alpha family.</text>
</comment>
<comment type="function">
    <text evidence="3">Binds specifically to cytosolic chaperonin (c-CPN) and transfers target proteins to it. Binds to nascent polypeptide chain and promotes folding in an environment in which there are many competing pathways for nonnative proteins.</text>
</comment>
<dbReference type="PIRSF" id="PIRSF016396">
    <property type="entry name" value="Prefoldin_subunit_3"/>
    <property type="match status" value="1"/>
</dbReference>
<dbReference type="PANTHER" id="PTHR12409">
    <property type="entry name" value="PREFOLDIN SUBUNIT 3"/>
    <property type="match status" value="1"/>
</dbReference>
<evidence type="ECO:0000256" key="1">
    <source>
        <dbReference type="ARBA" id="ARBA00010048"/>
    </source>
</evidence>
<dbReference type="EMBL" id="LN871598">
    <property type="protein sequence ID" value="SJK86698.1"/>
    <property type="molecule type" value="Genomic_DNA"/>
</dbReference>
<accession>A0A1R4ACH8</accession>
<dbReference type="GO" id="GO:0005737">
    <property type="term" value="C:cytoplasm"/>
    <property type="evidence" value="ECO:0007669"/>
    <property type="project" value="TreeGrafter"/>
</dbReference>
<evidence type="ECO:0000313" key="5">
    <source>
        <dbReference type="Proteomes" id="UP000002899"/>
    </source>
</evidence>
<dbReference type="GeneID" id="24425572"/>
<evidence type="ECO:0000313" key="4">
    <source>
        <dbReference type="EMBL" id="SJK86698.1"/>
    </source>
</evidence>
<evidence type="ECO:0000256" key="2">
    <source>
        <dbReference type="ARBA" id="ARBA00023186"/>
    </source>
</evidence>
<dbReference type="Gene3D" id="1.10.287.370">
    <property type="match status" value="1"/>
</dbReference>
<dbReference type="Pfam" id="PF02996">
    <property type="entry name" value="Prefoldin"/>
    <property type="match status" value="1"/>
</dbReference>
<reference evidence="4 5" key="2">
    <citation type="journal article" date="2013" name="PLoS ONE">
        <title>Whole genome mapping and re-organization of the nuclear and mitochondrial genomes of Babesia microti isolates.</title>
        <authorList>
            <person name="Cornillot E."/>
            <person name="Dassouli A."/>
            <person name="Garg A."/>
            <person name="Pachikara N."/>
            <person name="Randazzo S."/>
            <person name="Depoix D."/>
            <person name="Carcy B."/>
            <person name="Delbecq S."/>
            <person name="Frutos R."/>
            <person name="Silva J.C."/>
            <person name="Sutton R."/>
            <person name="Krause P.J."/>
            <person name="Mamoun C.B."/>
        </authorList>
    </citation>
    <scope>NUCLEOTIDE SEQUENCE [LARGE SCALE GENOMIC DNA]</scope>
    <source>
        <strain evidence="4 5">RI</strain>
    </source>
</reference>
<dbReference type="PANTHER" id="PTHR12409:SF0">
    <property type="entry name" value="PREFOLDIN SUBUNIT 3"/>
    <property type="match status" value="1"/>
</dbReference>
<name>A0A1R4ACH8_BABMR</name>